<protein>
    <recommendedName>
        <fullName evidence="4">LTXXQ motif family protein</fullName>
    </recommendedName>
</protein>
<feature type="compositionally biased region" description="Basic and acidic residues" evidence="1">
    <location>
        <begin position="141"/>
        <end position="150"/>
    </location>
</feature>
<dbReference type="EMBL" id="FQWB01000003">
    <property type="protein sequence ID" value="SHG26221.1"/>
    <property type="molecule type" value="Genomic_DNA"/>
</dbReference>
<name>A0A1M5ID89_9FLAO</name>
<dbReference type="Proteomes" id="UP000184516">
    <property type="component" value="Unassembled WGS sequence"/>
</dbReference>
<gene>
    <name evidence="2" type="ORF">SAMN05443549_10337</name>
</gene>
<dbReference type="STRING" id="468056.SAMN05443549_10337"/>
<reference evidence="3" key="1">
    <citation type="submission" date="2016-11" db="EMBL/GenBank/DDBJ databases">
        <authorList>
            <person name="Varghese N."/>
            <person name="Submissions S."/>
        </authorList>
    </citation>
    <scope>NUCLEOTIDE SEQUENCE [LARGE SCALE GENOMIC DNA]</scope>
    <source>
        <strain evidence="3">DSM 19978</strain>
    </source>
</reference>
<dbReference type="AlphaFoldDB" id="A0A1M5ID89"/>
<evidence type="ECO:0000313" key="3">
    <source>
        <dbReference type="Proteomes" id="UP000184516"/>
    </source>
</evidence>
<accession>A0A1M5ID89</accession>
<keyword evidence="3" id="KW-1185">Reference proteome</keyword>
<dbReference type="RefSeq" id="WP_073369601.1">
    <property type="nucleotide sequence ID" value="NZ_FQWB01000003.1"/>
</dbReference>
<evidence type="ECO:0000256" key="1">
    <source>
        <dbReference type="SAM" id="MobiDB-lite"/>
    </source>
</evidence>
<proteinExistence type="predicted"/>
<dbReference type="OrthoDB" id="956918at2"/>
<evidence type="ECO:0000313" key="2">
    <source>
        <dbReference type="EMBL" id="SHG26221.1"/>
    </source>
</evidence>
<evidence type="ECO:0008006" key="4">
    <source>
        <dbReference type="Google" id="ProtNLM"/>
    </source>
</evidence>
<organism evidence="2 3">
    <name type="scientific">Flavobacterium fluvii</name>
    <dbReference type="NCBI Taxonomy" id="468056"/>
    <lineage>
        <taxon>Bacteria</taxon>
        <taxon>Pseudomonadati</taxon>
        <taxon>Bacteroidota</taxon>
        <taxon>Flavobacteriia</taxon>
        <taxon>Flavobacteriales</taxon>
        <taxon>Flavobacteriaceae</taxon>
        <taxon>Flavobacterium</taxon>
    </lineage>
</organism>
<feature type="region of interest" description="Disordered" evidence="1">
    <location>
        <begin position="125"/>
        <end position="150"/>
    </location>
</feature>
<sequence>MKKLILMTFLMAGMTIIAQPRNNKHQGNGMEQFTPEQRTELQVKKLTLELDLNESQQKEMKAFIADKNTKMEAHRTAMKAMKDKEVKPTSDELFAMKSKMLDEQIATKKRIQKILNEKQFEKWTALKEEHHGDRKRNRQGRHPEKQQRRG</sequence>